<dbReference type="CDD" id="cd07043">
    <property type="entry name" value="STAS_anti-anti-sigma_factors"/>
    <property type="match status" value="1"/>
</dbReference>
<dbReference type="AlphaFoldDB" id="A0A918AXQ5"/>
<dbReference type="PROSITE" id="PS50801">
    <property type="entry name" value="STAS"/>
    <property type="match status" value="1"/>
</dbReference>
<dbReference type="Gene3D" id="3.30.750.24">
    <property type="entry name" value="STAS domain"/>
    <property type="match status" value="1"/>
</dbReference>
<dbReference type="InterPro" id="IPR002645">
    <property type="entry name" value="STAS_dom"/>
</dbReference>
<dbReference type="InterPro" id="IPR036513">
    <property type="entry name" value="STAS_dom_sf"/>
</dbReference>
<protein>
    <recommendedName>
        <fullName evidence="2">Anti-sigma factor antagonist</fullName>
    </recommendedName>
</protein>
<name>A0A918AXQ5_9ACTN</name>
<gene>
    <name evidence="5" type="ORF">GCM10010249_12780</name>
</gene>
<comment type="similarity">
    <text evidence="1 2">Belongs to the anti-sigma-factor antagonist family.</text>
</comment>
<proteinExistence type="inferred from homology"/>
<dbReference type="GO" id="GO:0043856">
    <property type="term" value="F:anti-sigma factor antagonist activity"/>
    <property type="evidence" value="ECO:0007669"/>
    <property type="project" value="InterPro"/>
</dbReference>
<evidence type="ECO:0000256" key="1">
    <source>
        <dbReference type="ARBA" id="ARBA00009013"/>
    </source>
</evidence>
<comment type="caution">
    <text evidence="5">The sequence shown here is derived from an EMBL/GenBank/DDBJ whole genome shotgun (WGS) entry which is preliminary data.</text>
</comment>
<dbReference type="InterPro" id="IPR003658">
    <property type="entry name" value="Anti-sigma_ant"/>
</dbReference>
<dbReference type="Proteomes" id="UP000654123">
    <property type="component" value="Unassembled WGS sequence"/>
</dbReference>
<evidence type="ECO:0000259" key="4">
    <source>
        <dbReference type="PROSITE" id="PS50801"/>
    </source>
</evidence>
<evidence type="ECO:0000256" key="2">
    <source>
        <dbReference type="RuleBase" id="RU003749"/>
    </source>
</evidence>
<reference evidence="5" key="2">
    <citation type="submission" date="2020-09" db="EMBL/GenBank/DDBJ databases">
        <authorList>
            <person name="Sun Q."/>
            <person name="Ohkuma M."/>
        </authorList>
    </citation>
    <scope>NUCLEOTIDE SEQUENCE</scope>
    <source>
        <strain evidence="5">JCM 4335</strain>
    </source>
</reference>
<reference evidence="5" key="1">
    <citation type="journal article" date="2014" name="Int. J. Syst. Evol. Microbiol.">
        <title>Complete genome sequence of Corynebacterium casei LMG S-19264T (=DSM 44701T), isolated from a smear-ripened cheese.</title>
        <authorList>
            <consortium name="US DOE Joint Genome Institute (JGI-PGF)"/>
            <person name="Walter F."/>
            <person name="Albersmeier A."/>
            <person name="Kalinowski J."/>
            <person name="Ruckert C."/>
        </authorList>
    </citation>
    <scope>NUCLEOTIDE SEQUENCE</scope>
    <source>
        <strain evidence="5">JCM 4335</strain>
    </source>
</reference>
<dbReference type="NCBIfam" id="TIGR00377">
    <property type="entry name" value="ant_ant_sig"/>
    <property type="match status" value="1"/>
</dbReference>
<dbReference type="Pfam" id="PF01740">
    <property type="entry name" value="STAS"/>
    <property type="match status" value="1"/>
</dbReference>
<dbReference type="PANTHER" id="PTHR33495:SF2">
    <property type="entry name" value="ANTI-SIGMA FACTOR ANTAGONIST TM_1081-RELATED"/>
    <property type="match status" value="1"/>
</dbReference>
<evidence type="ECO:0000313" key="5">
    <source>
        <dbReference type="EMBL" id="GGP96097.1"/>
    </source>
</evidence>
<feature type="region of interest" description="Disordered" evidence="3">
    <location>
        <begin position="28"/>
        <end position="87"/>
    </location>
</feature>
<feature type="domain" description="STAS" evidence="4">
    <location>
        <begin position="102"/>
        <end position="202"/>
    </location>
</feature>
<evidence type="ECO:0000256" key="3">
    <source>
        <dbReference type="SAM" id="MobiDB-lite"/>
    </source>
</evidence>
<dbReference type="PANTHER" id="PTHR33495">
    <property type="entry name" value="ANTI-SIGMA FACTOR ANTAGONIST TM_1081-RELATED-RELATED"/>
    <property type="match status" value="1"/>
</dbReference>
<organism evidence="5 6">
    <name type="scientific">Streptomyces roseolilacinus</name>
    <dbReference type="NCBI Taxonomy" id="66904"/>
    <lineage>
        <taxon>Bacteria</taxon>
        <taxon>Bacillati</taxon>
        <taxon>Actinomycetota</taxon>
        <taxon>Actinomycetes</taxon>
        <taxon>Kitasatosporales</taxon>
        <taxon>Streptomycetaceae</taxon>
        <taxon>Streptomyces</taxon>
    </lineage>
</organism>
<sequence>METRETGLTTFRWRTRLPTIPQVPPDYQAGAETGPAVPASTSHLHTPHRTRARDVHTRVPGCGRRHGHPDRPAPPPGRPGGHRWDNAAMSDEPEVLTAVTAGVRIVRVSGEFDFDTAEELARALAPLPHDAPAGTVLDLSQVTFADSSFLHALLRAESQHRAAGVPLFLSQPNPSVLRLLEVTDTVRSFTLVDSVTAAASAARAMPADGHGEG</sequence>
<dbReference type="SUPFAM" id="SSF52091">
    <property type="entry name" value="SpoIIaa-like"/>
    <property type="match status" value="1"/>
</dbReference>
<dbReference type="EMBL" id="BMSV01000002">
    <property type="protein sequence ID" value="GGP96097.1"/>
    <property type="molecule type" value="Genomic_DNA"/>
</dbReference>
<keyword evidence="6" id="KW-1185">Reference proteome</keyword>
<accession>A0A918AXQ5</accession>
<evidence type="ECO:0000313" key="6">
    <source>
        <dbReference type="Proteomes" id="UP000654123"/>
    </source>
</evidence>